<dbReference type="GO" id="GO:0004601">
    <property type="term" value="F:peroxidase activity"/>
    <property type="evidence" value="ECO:0007669"/>
    <property type="project" value="UniProtKB-KW"/>
</dbReference>
<keyword evidence="3" id="KW-0325">Glycoprotein</keyword>
<dbReference type="Proteomes" id="UP001597302">
    <property type="component" value="Unassembled WGS sequence"/>
</dbReference>
<dbReference type="PANTHER" id="PTHR11475">
    <property type="entry name" value="OXIDASE/PEROXIDASE"/>
    <property type="match status" value="1"/>
</dbReference>
<dbReference type="PROSITE" id="PS00330">
    <property type="entry name" value="HEMOLYSIN_CALCIUM"/>
    <property type="match status" value="5"/>
</dbReference>
<gene>
    <name evidence="4" type="ORF">ACFQ5P_07470</name>
</gene>
<accession>A0ABW4DVY4</accession>
<name>A0ABW4DVY4_9RHOB</name>
<dbReference type="SUPFAM" id="SSF48113">
    <property type="entry name" value="Heme-dependent peroxidases"/>
    <property type="match status" value="1"/>
</dbReference>
<dbReference type="InterPro" id="IPR037120">
    <property type="entry name" value="Haem_peroxidase_sf_animal"/>
</dbReference>
<dbReference type="PROSITE" id="PS50292">
    <property type="entry name" value="PEROXIDASE_3"/>
    <property type="match status" value="1"/>
</dbReference>
<dbReference type="EMBL" id="JBHTOQ010000018">
    <property type="protein sequence ID" value="MFD1481128.1"/>
    <property type="molecule type" value="Genomic_DNA"/>
</dbReference>
<dbReference type="InterPro" id="IPR011049">
    <property type="entry name" value="Serralysin-like_metalloprot_C"/>
</dbReference>
<keyword evidence="4" id="KW-0560">Oxidoreductase</keyword>
<dbReference type="Gene3D" id="1.10.640.10">
    <property type="entry name" value="Haem peroxidase domain superfamily, animal type"/>
    <property type="match status" value="1"/>
</dbReference>
<dbReference type="PANTHER" id="PTHR11475:SF4">
    <property type="entry name" value="CHORION PEROXIDASE"/>
    <property type="match status" value="1"/>
</dbReference>
<dbReference type="InterPro" id="IPR018247">
    <property type="entry name" value="EF_Hand_1_Ca_BS"/>
</dbReference>
<dbReference type="RefSeq" id="WP_379106543.1">
    <property type="nucleotide sequence ID" value="NZ_JBHTOQ010000018.1"/>
</dbReference>
<keyword evidence="4" id="KW-0575">Peroxidase</keyword>
<evidence type="ECO:0000256" key="2">
    <source>
        <dbReference type="ARBA" id="ARBA00022525"/>
    </source>
</evidence>
<dbReference type="Gene3D" id="2.150.10.10">
    <property type="entry name" value="Serralysin-like metalloprotease, C-terminal"/>
    <property type="match status" value="4"/>
</dbReference>
<evidence type="ECO:0000256" key="1">
    <source>
        <dbReference type="ARBA" id="ARBA00004613"/>
    </source>
</evidence>
<proteinExistence type="predicted"/>
<evidence type="ECO:0000313" key="5">
    <source>
        <dbReference type="Proteomes" id="UP001597302"/>
    </source>
</evidence>
<dbReference type="InterPro" id="IPR001343">
    <property type="entry name" value="Hemolysn_Ca-bd"/>
</dbReference>
<sequence length="2114" mass="219176">MATSFHVNAHDLSFILKQIELSELQASTPGMTTVEAIQAVYGVSAADAALMPVGLRTVDGSDNSLLPGTEGHGAGETLFPRLLDPIYSNENDEAAFLGVTNTNYGNSGNVVDSDPRTISNLIVDQTPANVAAIYAALKAIGTTGVDANAAVAAISSAYQATQNANGANAAVMAAESVRTTATAEHGAAVTALNLAGVSLAHYTASGPLAATAASAAEAAATAMAQLVADLADGIDPTGSYAAAVAAAEAAKEAADAVSTALAGDAMPSVLAMADAAQQLLNALDAANGVTLIDDGDLVPLQDAALAYQAVTEPGGLAADSVAAVEAARVAAQAQVDAAETVRDAAQVELTEAQADYDAAVIQANTAGTPAQTAAFLAETLEDYGLTTGAEGGLVIDHLSPDVGLTAPFNSFMTIFGQFFDHGLDLVNKGGNGTVFIPLQADDPLIAGADQVFGTADDLPSQLRFMALTRATPVLDDDGIEQHVNATTSFVDQNQTYTSHASHQVFLREQVRMEVDGVTRAYSTGHLLDGTTATGSLDGAVGNWADVKAQALTVLGIRLVDMDVHRVPLLATDAYGNLITGPNGYAQMVMAPDATHPEPWLREGTAAGITTQGSLAAGPAFLVDIAHHAAPGGSMTPDADSVTGDDNNAATYDNEMLDLHIVSGDGRGNENIALQSLHSIFHSEHNRMVEDNKHTILDTNDVAFINEWLLVPLAEGTNISGVDPTDLLWNGERLFQAARFTTEMQYQHMVFEEFARRIQPGIDPFVFTNSADIDPSIVAEFAHAIYRFGHSMLTDTVDRLDASLLPVNGDADQMSLIEAFLNPEAFTATGTSMDDVQAAFIRGLTSDVGSEIDEFVVPALRSNLLGLPLDLAALNIARARETGVPSLNETRAQLYNDFGLPDLKPYASWAEFTQYLKNPFSVANFIAAYGNHASITSATTLADKREAASLLLFGDGSNGDGVTIRGVTYTNEERLNFLNGRGGFGAGNDRGGLDNVDLWIGGLAERVTEFGGMLGTTFGFVFEYQMELLQNGDRFYYLSRTQGLNLLDALEANTFADIVMRNSALGGDYATHINATLFLTPDMILELDRAIAQRDYNGNEAGRDPEWDDPLLQQLDPKVIRVDSGVTDGNGHQVGGELHFRGGEHVVLGGTEGDDRLTSDLGDDALWGDGGDDYLNGGAGADQVFGGDGDDIIEDTFGDNFLRGERGNDVVSSSRGINLLFGGEGHDALLIGQDAGEAFGGEGNDFILGGSGGDNMLGNEGDDWIEGGEGFDIISGDNSELFFNSTVIGHDVAWGQGNDQDYDLESGDDIALSGIGVQRFEGMFGFDWASAKYDVAGVNWDFNIPIFTSAPADILRDRFDLMEGMSGWVHDDTLLGDHRGSTVGDTDANASFDEHVLDAEGIDRIEGLRQWFDGALETMGGPGATSFRDGNLIMGGGGADRMMGRGGFDVIDGDAWLNVRIRIMVDGTEYSAESLNSSQSAAGPFAGRVYALGDDGRPDFSAAAFGGRSLTALLLDRTINPGDMSITREILTAAPGTARDRAVFAGNLDEYEIEGRGTQLPGNPMIQAARDVDGDGFISVRDLGGDGRVAFDDTDLIRNVEDLEFADQTIAIDTPIGIDVNLALEVGDAPLALPASGATIGRVTAQGVPGSFALASGSSALFSLAGDGTLALTGTLGINQTHQLDLTFSTLGVSQTERLQVRTGTNSADAITGSTGDDLVYGLGGVDVLTGGTGDDVLFGQAGNDTLNGGDGRDILSGGRNNDQIQGGAGDDLFLYAWGDGSDVVNGGDGADRLRITGTAGNETLTASWNGTTLTALSGTSAIVSVEQIEVDLAGSADTLVYAAGSAGVVVDLGAGTASGFSAIANIANVRSGNGADVLTGNDLANSLNAGGGNDFFVVRTDNASDLYTGAAGFDTLDLSAYATDLSVDLSFATATVLGTGATAALSDRVQSVEALIMGQGADLAFGTAAANRLQGGDGNDTLSGVNGNDTLEGDQGNDLLVGGAGLDVLTGGLGDDVFVFATTTHSTLAASDVITDFGQAGAAGGDLIDIGDMAGLTFLFVGEAGFASGGTNQVRIFDNGTDTFVQIDTDNDTAAEAQIRLLGLHDLAASDFIL</sequence>
<protein>
    <submittedName>
        <fullName evidence="4">Peroxidase family protein</fullName>
    </submittedName>
</protein>
<keyword evidence="2" id="KW-0964">Secreted</keyword>
<dbReference type="SUPFAM" id="SSF51120">
    <property type="entry name" value="beta-Roll"/>
    <property type="match status" value="4"/>
</dbReference>
<reference evidence="5" key="1">
    <citation type="journal article" date="2019" name="Int. J. Syst. Evol. Microbiol.">
        <title>The Global Catalogue of Microorganisms (GCM) 10K type strain sequencing project: providing services to taxonomists for standard genome sequencing and annotation.</title>
        <authorList>
            <consortium name="The Broad Institute Genomics Platform"/>
            <consortium name="The Broad Institute Genome Sequencing Center for Infectious Disease"/>
            <person name="Wu L."/>
            <person name="Ma J."/>
        </authorList>
    </citation>
    <scope>NUCLEOTIDE SEQUENCE [LARGE SCALE GENOMIC DNA]</scope>
    <source>
        <strain evidence="5">CCM 8875</strain>
    </source>
</reference>
<comment type="subcellular location">
    <subcellularLocation>
        <location evidence="1">Secreted</location>
    </subcellularLocation>
</comment>
<evidence type="ECO:0000256" key="3">
    <source>
        <dbReference type="ARBA" id="ARBA00023180"/>
    </source>
</evidence>
<keyword evidence="5" id="KW-1185">Reference proteome</keyword>
<dbReference type="InterPro" id="IPR010255">
    <property type="entry name" value="Haem_peroxidase_sf"/>
</dbReference>
<dbReference type="PRINTS" id="PR00313">
    <property type="entry name" value="CABNDNGRPT"/>
</dbReference>
<organism evidence="4 5">
    <name type="scientific">Paracoccus nototheniae</name>
    <dbReference type="NCBI Taxonomy" id="2489002"/>
    <lineage>
        <taxon>Bacteria</taxon>
        <taxon>Pseudomonadati</taxon>
        <taxon>Pseudomonadota</taxon>
        <taxon>Alphaproteobacteria</taxon>
        <taxon>Rhodobacterales</taxon>
        <taxon>Paracoccaceae</taxon>
        <taxon>Paracoccus</taxon>
    </lineage>
</organism>
<dbReference type="Pfam" id="PF03098">
    <property type="entry name" value="An_peroxidase"/>
    <property type="match status" value="2"/>
</dbReference>
<dbReference type="InterPro" id="IPR018511">
    <property type="entry name" value="Hemolysin-typ_Ca-bd_CS"/>
</dbReference>
<dbReference type="InterPro" id="IPR019791">
    <property type="entry name" value="Haem_peroxidase_animal"/>
</dbReference>
<dbReference type="PROSITE" id="PS00018">
    <property type="entry name" value="EF_HAND_1"/>
    <property type="match status" value="1"/>
</dbReference>
<dbReference type="Pfam" id="PF00353">
    <property type="entry name" value="HemolysinCabind"/>
    <property type="match status" value="8"/>
</dbReference>
<dbReference type="CDD" id="cd09821">
    <property type="entry name" value="An_peroxidase_bacterial_2"/>
    <property type="match status" value="1"/>
</dbReference>
<comment type="caution">
    <text evidence="4">The sequence shown here is derived from an EMBL/GenBank/DDBJ whole genome shotgun (WGS) entry which is preliminary data.</text>
</comment>
<evidence type="ECO:0000313" key="4">
    <source>
        <dbReference type="EMBL" id="MFD1481128.1"/>
    </source>
</evidence>